<accession>A0A4U6X393</accession>
<dbReference type="AlphaFoldDB" id="A0A4U6X393"/>
<dbReference type="PANTHER" id="PTHR30575:SF0">
    <property type="entry name" value="XAA-ARG DIPEPTIDASE"/>
    <property type="match status" value="1"/>
</dbReference>
<sequence length="324" mass="34924">MRCPRYQSCRCRFILQFIKRSLTLAMLVVIILLRHRLLRRFLEVEAAGALSDQNIPGSLRNDGGIEAKPIKAGAFTSPEDTAAAIMAHPTTAHQGGSGHRSSGLTGFELIASHKFRVEFCGKPAHAVGAPWKGLNALDAAVAANVALLRQLIQSDERTQGVIEVEGTVPTVIAEFGRVNRNVRGPTIDRAHALLQRVKAYLEAGVAANDWLLANSKIRAWRQLGKQPDFDTGQDRYAHDSPADIGNVSYLMPSFYGVSAIPTSSDAAGYDRKFTAAAATDEEHAAAFKCAEGMAAMLALGVLISKAISNGAREDFTARDKSNKL</sequence>
<dbReference type="InterPro" id="IPR052030">
    <property type="entry name" value="Peptidase_M20/M20A_hydrolases"/>
</dbReference>
<name>A0A4U6X393_9PEZI</name>
<gene>
    <name evidence="2" type="primary">PM20D2</name>
    <name evidence="2" type="ORF">CTA1_6582</name>
</gene>
<dbReference type="InterPro" id="IPR036264">
    <property type="entry name" value="Bact_exopeptidase_dim_dom"/>
</dbReference>
<dbReference type="OrthoDB" id="6119954at2759"/>
<evidence type="ECO:0000256" key="1">
    <source>
        <dbReference type="SAM" id="Phobius"/>
    </source>
</evidence>
<dbReference type="EMBL" id="PJEX01000473">
    <property type="protein sequence ID" value="TKW49841.1"/>
    <property type="molecule type" value="Genomic_DNA"/>
</dbReference>
<keyword evidence="1" id="KW-0472">Membrane</keyword>
<dbReference type="Gene3D" id="3.40.630.10">
    <property type="entry name" value="Zn peptidases"/>
    <property type="match status" value="1"/>
</dbReference>
<comment type="caution">
    <text evidence="2">The sequence shown here is derived from an EMBL/GenBank/DDBJ whole genome shotgun (WGS) entry which is preliminary data.</text>
</comment>
<dbReference type="Proteomes" id="UP000310108">
    <property type="component" value="Unassembled WGS sequence"/>
</dbReference>
<evidence type="ECO:0000313" key="2">
    <source>
        <dbReference type="EMBL" id="TKW49841.1"/>
    </source>
</evidence>
<keyword evidence="1" id="KW-1133">Transmembrane helix</keyword>
<dbReference type="Gene3D" id="3.30.70.360">
    <property type="match status" value="1"/>
</dbReference>
<dbReference type="SUPFAM" id="SSF55031">
    <property type="entry name" value="Bacterial exopeptidase dimerisation domain"/>
    <property type="match status" value="1"/>
</dbReference>
<reference evidence="2 3" key="1">
    <citation type="journal article" date="2019" name="PLoS ONE">
        <title>Comparative genome analysis indicates high evolutionary potential of pathogenicity genes in Colletotrichum tanaceti.</title>
        <authorList>
            <person name="Lelwala R.V."/>
            <person name="Korhonen P.K."/>
            <person name="Young N.D."/>
            <person name="Scott J.B."/>
            <person name="Ades P.A."/>
            <person name="Gasser R.B."/>
            <person name="Taylor P.W.J."/>
        </authorList>
    </citation>
    <scope>NUCLEOTIDE SEQUENCE [LARGE SCALE GENOMIC DNA]</scope>
    <source>
        <strain evidence="2">BRIP57314</strain>
    </source>
</reference>
<dbReference type="STRING" id="1306861.A0A4U6X393"/>
<feature type="transmembrane region" description="Helical" evidence="1">
    <location>
        <begin position="21"/>
        <end position="38"/>
    </location>
</feature>
<evidence type="ECO:0000313" key="3">
    <source>
        <dbReference type="Proteomes" id="UP000310108"/>
    </source>
</evidence>
<dbReference type="PANTHER" id="PTHR30575">
    <property type="entry name" value="PEPTIDASE M20"/>
    <property type="match status" value="1"/>
</dbReference>
<organism evidence="2 3">
    <name type="scientific">Colletotrichum tanaceti</name>
    <dbReference type="NCBI Taxonomy" id="1306861"/>
    <lineage>
        <taxon>Eukaryota</taxon>
        <taxon>Fungi</taxon>
        <taxon>Dikarya</taxon>
        <taxon>Ascomycota</taxon>
        <taxon>Pezizomycotina</taxon>
        <taxon>Sordariomycetes</taxon>
        <taxon>Hypocreomycetidae</taxon>
        <taxon>Glomerellales</taxon>
        <taxon>Glomerellaceae</taxon>
        <taxon>Colletotrichum</taxon>
        <taxon>Colletotrichum destructivum species complex</taxon>
    </lineage>
</organism>
<dbReference type="GO" id="GO:0016805">
    <property type="term" value="F:dipeptidase activity"/>
    <property type="evidence" value="ECO:0007669"/>
    <property type="project" value="TreeGrafter"/>
</dbReference>
<keyword evidence="1" id="KW-0812">Transmembrane</keyword>
<proteinExistence type="predicted"/>
<protein>
    <submittedName>
        <fullName evidence="2">Peptidase M20 domain-containing protein 2</fullName>
    </submittedName>
</protein>
<keyword evidence="3" id="KW-1185">Reference proteome</keyword>